<evidence type="ECO:0000256" key="5">
    <source>
        <dbReference type="ARBA" id="ARBA00022785"/>
    </source>
</evidence>
<evidence type="ECO:0000256" key="8">
    <source>
        <dbReference type="ARBA" id="ARBA00037993"/>
    </source>
</evidence>
<feature type="binding site" evidence="11">
    <location>
        <position position="217"/>
    </location>
    <ligand>
        <name>Zn(2+)</name>
        <dbReference type="ChEBI" id="CHEBI:29105"/>
    </ligand>
</feature>
<evidence type="ECO:0000313" key="13">
    <source>
        <dbReference type="Proteomes" id="UP001170481"/>
    </source>
</evidence>
<dbReference type="EC" id="6.3.4.20" evidence="9 11"/>
<evidence type="ECO:0000256" key="11">
    <source>
        <dbReference type="HAMAP-Rule" id="MF_01633"/>
    </source>
</evidence>
<dbReference type="HAMAP" id="MF_01633">
    <property type="entry name" value="QueC"/>
    <property type="match status" value="1"/>
</dbReference>
<dbReference type="SUPFAM" id="SSF52402">
    <property type="entry name" value="Adenine nucleotide alpha hydrolases-like"/>
    <property type="match status" value="1"/>
</dbReference>
<dbReference type="InterPro" id="IPR014729">
    <property type="entry name" value="Rossmann-like_a/b/a_fold"/>
</dbReference>
<keyword evidence="5 11" id="KW-0671">Queuosine biosynthesis</keyword>
<evidence type="ECO:0000256" key="10">
    <source>
        <dbReference type="ARBA" id="ARBA00047890"/>
    </source>
</evidence>
<dbReference type="PIRSF" id="PIRSF006293">
    <property type="entry name" value="ExsB"/>
    <property type="match status" value="1"/>
</dbReference>
<comment type="cofactor">
    <cofactor evidence="11">
        <name>Zn(2+)</name>
        <dbReference type="ChEBI" id="CHEBI:29105"/>
    </cofactor>
    <text evidence="11">Binds 1 zinc ion per subunit.</text>
</comment>
<comment type="function">
    <text evidence="11">Catalyzes the ATP-dependent conversion of 7-carboxy-7-deazaguanine (CDG) to 7-cyano-7-deazaguanine (preQ(0)).</text>
</comment>
<dbReference type="InterPro" id="IPR018317">
    <property type="entry name" value="QueC"/>
</dbReference>
<dbReference type="Gene3D" id="3.40.50.620">
    <property type="entry name" value="HUPs"/>
    <property type="match status" value="1"/>
</dbReference>
<keyword evidence="4 11" id="KW-0547">Nucleotide-binding</keyword>
<dbReference type="GO" id="GO:0008270">
    <property type="term" value="F:zinc ion binding"/>
    <property type="evidence" value="ECO:0007669"/>
    <property type="project" value="UniProtKB-UniRule"/>
</dbReference>
<comment type="similarity">
    <text evidence="8 11">Belongs to the QueC family.</text>
</comment>
<dbReference type="Pfam" id="PF06508">
    <property type="entry name" value="QueC"/>
    <property type="match status" value="1"/>
</dbReference>
<feature type="binding site" evidence="11">
    <location>
        <position position="211"/>
    </location>
    <ligand>
        <name>Zn(2+)</name>
        <dbReference type="ChEBI" id="CHEBI:29105"/>
    </ligand>
</feature>
<proteinExistence type="inferred from homology"/>
<organism evidence="12 13">
    <name type="scientific">Cobetia amphilecti</name>
    <dbReference type="NCBI Taxonomy" id="1055104"/>
    <lineage>
        <taxon>Bacteria</taxon>
        <taxon>Pseudomonadati</taxon>
        <taxon>Pseudomonadota</taxon>
        <taxon>Gammaproteobacteria</taxon>
        <taxon>Oceanospirillales</taxon>
        <taxon>Halomonadaceae</taxon>
        <taxon>Cobetia</taxon>
    </lineage>
</organism>
<dbReference type="GO" id="GO:0005524">
    <property type="term" value="F:ATP binding"/>
    <property type="evidence" value="ECO:0007669"/>
    <property type="project" value="UniProtKB-UniRule"/>
</dbReference>
<dbReference type="PANTHER" id="PTHR42914">
    <property type="entry name" value="7-CYANO-7-DEAZAGUANINE SYNTHASE"/>
    <property type="match status" value="1"/>
</dbReference>
<dbReference type="NCBIfam" id="TIGR00364">
    <property type="entry name" value="7-cyano-7-deazaguanine synthase QueC"/>
    <property type="match status" value="1"/>
</dbReference>
<comment type="catalytic activity">
    <reaction evidence="10 11">
        <text>7-carboxy-7-carbaguanine + NH4(+) + 2 ATP = 7-cyano-7-carbaguanine + 2 AMP + 2 diphosphate + 2 H(+)</text>
        <dbReference type="Rhea" id="RHEA:27982"/>
        <dbReference type="ChEBI" id="CHEBI:15378"/>
        <dbReference type="ChEBI" id="CHEBI:28938"/>
        <dbReference type="ChEBI" id="CHEBI:30616"/>
        <dbReference type="ChEBI" id="CHEBI:33019"/>
        <dbReference type="ChEBI" id="CHEBI:45075"/>
        <dbReference type="ChEBI" id="CHEBI:61036"/>
        <dbReference type="ChEBI" id="CHEBI:456215"/>
        <dbReference type="EC" id="6.3.4.20"/>
    </reaction>
</comment>
<keyword evidence="7 11" id="KW-0067">ATP-binding</keyword>
<feature type="binding site" evidence="11">
    <location>
        <position position="203"/>
    </location>
    <ligand>
        <name>Zn(2+)</name>
        <dbReference type="ChEBI" id="CHEBI:29105"/>
    </ligand>
</feature>
<dbReference type="CDD" id="cd01995">
    <property type="entry name" value="QueC-like"/>
    <property type="match status" value="1"/>
</dbReference>
<evidence type="ECO:0000256" key="3">
    <source>
        <dbReference type="ARBA" id="ARBA00022723"/>
    </source>
</evidence>
<evidence type="ECO:0000256" key="7">
    <source>
        <dbReference type="ARBA" id="ARBA00022840"/>
    </source>
</evidence>
<dbReference type="EMBL" id="JAUORK010000020">
    <property type="protein sequence ID" value="MDO6673140.1"/>
    <property type="molecule type" value="Genomic_DNA"/>
</dbReference>
<keyword evidence="3 11" id="KW-0479">Metal-binding</keyword>
<feature type="binding site" evidence="11">
    <location>
        <begin position="26"/>
        <end position="36"/>
    </location>
    <ligand>
        <name>ATP</name>
        <dbReference type="ChEBI" id="CHEBI:30616"/>
    </ligand>
</feature>
<dbReference type="GO" id="GO:0016879">
    <property type="term" value="F:ligase activity, forming carbon-nitrogen bonds"/>
    <property type="evidence" value="ECO:0007669"/>
    <property type="project" value="UniProtKB-UniRule"/>
</dbReference>
<comment type="pathway">
    <text evidence="1 11">Purine metabolism; 7-cyano-7-deazaguanine biosynthesis.</text>
</comment>
<accession>A0AAP4TZN5</accession>
<keyword evidence="2 11" id="KW-0436">Ligase</keyword>
<evidence type="ECO:0000256" key="4">
    <source>
        <dbReference type="ARBA" id="ARBA00022741"/>
    </source>
</evidence>
<dbReference type="AlphaFoldDB" id="A0AAP4TZN5"/>
<name>A0AAP4TZN5_9GAMM</name>
<evidence type="ECO:0000256" key="2">
    <source>
        <dbReference type="ARBA" id="ARBA00022598"/>
    </source>
</evidence>
<dbReference type="GO" id="GO:0008616">
    <property type="term" value="P:tRNA queuosine(34) biosynthetic process"/>
    <property type="evidence" value="ECO:0007669"/>
    <property type="project" value="UniProtKB-UniRule"/>
</dbReference>
<dbReference type="RefSeq" id="WP_303571032.1">
    <property type="nucleotide sequence ID" value="NZ_JAUORK010000020.1"/>
</dbReference>
<keyword evidence="6 11" id="KW-0862">Zinc</keyword>
<dbReference type="PANTHER" id="PTHR42914:SF1">
    <property type="entry name" value="7-CYANO-7-DEAZAGUANINE SYNTHASE"/>
    <property type="match status" value="1"/>
</dbReference>
<dbReference type="Proteomes" id="UP001170481">
    <property type="component" value="Unassembled WGS sequence"/>
</dbReference>
<evidence type="ECO:0000313" key="12">
    <source>
        <dbReference type="EMBL" id="MDO6673140.1"/>
    </source>
</evidence>
<sequence length="247" mass="26610">MTLNVQNSAVPASASTAERPRAVVIYSGGMDSYTVLHQALKEGFEVHALSFHYGQRHSRELDVARQVCESLGVAHEVVDIRAIHGLIDNSALTNSDQAMPKADYDEASMTSTVVPNRNMILLSLAIAKAVNIEAEVCFYGAHGGDHVLYPDCRPEFVDKMNAVAAIANFSSVEIRAPFLHASKDEILAAGIAMQLDYAQTWTCYEGRELACGECGSCRERLEAFAAHGLSDPLGYETTDSAKGAGTL</sequence>
<evidence type="ECO:0000256" key="9">
    <source>
        <dbReference type="ARBA" id="ARBA00039149"/>
    </source>
</evidence>
<evidence type="ECO:0000256" key="6">
    <source>
        <dbReference type="ARBA" id="ARBA00022833"/>
    </source>
</evidence>
<gene>
    <name evidence="11 12" type="primary">queC</name>
    <name evidence="12" type="ORF">Q4535_13575</name>
</gene>
<feature type="binding site" evidence="11">
    <location>
        <position position="214"/>
    </location>
    <ligand>
        <name>Zn(2+)</name>
        <dbReference type="ChEBI" id="CHEBI:29105"/>
    </ligand>
</feature>
<reference evidence="12" key="1">
    <citation type="submission" date="2023-07" db="EMBL/GenBank/DDBJ databases">
        <title>Genome content predicts the carbon catabolic preferences of heterotrophic bacteria.</title>
        <authorList>
            <person name="Gralka M."/>
        </authorList>
    </citation>
    <scope>NUCLEOTIDE SEQUENCE</scope>
    <source>
        <strain evidence="12">C2R13</strain>
    </source>
</reference>
<comment type="caution">
    <text evidence="12">The sequence shown here is derived from an EMBL/GenBank/DDBJ whole genome shotgun (WGS) entry which is preliminary data.</text>
</comment>
<evidence type="ECO:0000256" key="1">
    <source>
        <dbReference type="ARBA" id="ARBA00005061"/>
    </source>
</evidence>
<protein>
    <recommendedName>
        <fullName evidence="9 11">7-cyano-7-deazaguanine synthase</fullName>
        <ecNumber evidence="9 11">6.3.4.20</ecNumber>
    </recommendedName>
    <alternativeName>
        <fullName evidence="11">7-cyano-7-carbaguanine synthase</fullName>
    </alternativeName>
    <alternativeName>
        <fullName evidence="11">PreQ(0) synthase</fullName>
    </alternativeName>
    <alternativeName>
        <fullName evidence="11">Queuosine biosynthesis protein QueC</fullName>
    </alternativeName>
</protein>